<gene>
    <name evidence="1" type="ORF">SAV14893_085740</name>
    <name evidence="2" type="ORF">SAV31267_089150</name>
</gene>
<dbReference type="AlphaFoldDB" id="A0A4D4MB31"/>
<protein>
    <submittedName>
        <fullName evidence="1">Uncharacterized protein</fullName>
    </submittedName>
</protein>
<comment type="caution">
    <text evidence="1">The sequence shown here is derived from an EMBL/GenBank/DDBJ whole genome shotgun (WGS) entry which is preliminary data.</text>
</comment>
<evidence type="ECO:0000313" key="3">
    <source>
        <dbReference type="Proteomes" id="UP000299211"/>
    </source>
</evidence>
<reference evidence="2 3" key="1">
    <citation type="submission" date="2019-04" db="EMBL/GenBank/DDBJ databases">
        <title>Draft genome sequences of Streptomyces avermitilis ATCC 31267.</title>
        <authorList>
            <person name="Komaki H."/>
            <person name="Tamura T."/>
            <person name="Hosoyama A."/>
        </authorList>
    </citation>
    <scope>NUCLEOTIDE SEQUENCE [LARGE SCALE GENOMIC DNA]</scope>
    <source>
        <strain evidence="2 3">ATCC 31267</strain>
    </source>
</reference>
<proteinExistence type="predicted"/>
<evidence type="ECO:0000313" key="1">
    <source>
        <dbReference type="EMBL" id="GDY69181.1"/>
    </source>
</evidence>
<name>A0A4D4MB31_STRAX</name>
<dbReference type="Proteomes" id="UP000302139">
    <property type="component" value="Unassembled WGS sequence"/>
</dbReference>
<sequence>MVGTVLSLSGNGFPRPETRQLLQLAIWERPVGEAAARRSLQRRIARIGPSKQAPGHQPETRQLRAAQALFTVSPTNPSGGCG</sequence>
<organism evidence="1 4">
    <name type="scientific">Streptomyces avermitilis</name>
    <dbReference type="NCBI Taxonomy" id="33903"/>
    <lineage>
        <taxon>Bacteria</taxon>
        <taxon>Bacillati</taxon>
        <taxon>Actinomycetota</taxon>
        <taxon>Actinomycetes</taxon>
        <taxon>Kitasatosporales</taxon>
        <taxon>Streptomycetaceae</taxon>
        <taxon>Streptomyces</taxon>
    </lineage>
</organism>
<evidence type="ECO:0000313" key="4">
    <source>
        <dbReference type="Proteomes" id="UP000302139"/>
    </source>
</evidence>
<dbReference type="Proteomes" id="UP000299211">
    <property type="component" value="Unassembled WGS sequence"/>
</dbReference>
<dbReference type="EMBL" id="BJHY01000002">
    <property type="protein sequence ID" value="GDY79430.1"/>
    <property type="molecule type" value="Genomic_DNA"/>
</dbReference>
<dbReference type="EMBL" id="BJHX01000002">
    <property type="protein sequence ID" value="GDY69181.1"/>
    <property type="molecule type" value="Genomic_DNA"/>
</dbReference>
<evidence type="ECO:0000313" key="2">
    <source>
        <dbReference type="EMBL" id="GDY79430.1"/>
    </source>
</evidence>
<reference evidence="1 4" key="2">
    <citation type="submission" date="2019-04" db="EMBL/GenBank/DDBJ databases">
        <title>Draft genome sequences of Streptomyces avermitilis NBRC 14893.</title>
        <authorList>
            <person name="Komaki H."/>
            <person name="Tamura T."/>
            <person name="Hosoyama A."/>
        </authorList>
    </citation>
    <scope>NUCLEOTIDE SEQUENCE [LARGE SCALE GENOMIC DNA]</scope>
    <source>
        <strain evidence="1 4">NBRC 14893</strain>
    </source>
</reference>
<accession>A0A4D4MB31</accession>